<evidence type="ECO:0000256" key="1">
    <source>
        <dbReference type="SAM" id="SignalP"/>
    </source>
</evidence>
<keyword evidence="3" id="KW-1185">Reference proteome</keyword>
<dbReference type="PANTHER" id="PTHR36234">
    <property type="entry name" value="LYSYL ENDOPEPTIDASE"/>
    <property type="match status" value="1"/>
</dbReference>
<keyword evidence="2" id="KW-0645">Protease</keyword>
<dbReference type="EMBL" id="CP071518">
    <property type="protein sequence ID" value="QSX79231.1"/>
    <property type="molecule type" value="Genomic_DNA"/>
</dbReference>
<dbReference type="GO" id="GO:0006508">
    <property type="term" value="P:proteolysis"/>
    <property type="evidence" value="ECO:0007669"/>
    <property type="project" value="UniProtKB-KW"/>
</dbReference>
<protein>
    <submittedName>
        <fullName evidence="2">Trypsin-like serine protease</fullName>
    </submittedName>
</protein>
<gene>
    <name evidence="2" type="ORF">I8J32_004915</name>
</gene>
<feature type="chain" id="PRO_5037560607" evidence="1">
    <location>
        <begin position="21"/>
        <end position="554"/>
    </location>
</feature>
<dbReference type="InterPro" id="IPR009003">
    <property type="entry name" value="Peptidase_S1_PA"/>
</dbReference>
<dbReference type="PANTHER" id="PTHR36234:SF5">
    <property type="entry name" value="LYSYL ENDOPEPTIDASE"/>
    <property type="match status" value="1"/>
</dbReference>
<feature type="signal peptide" evidence="1">
    <location>
        <begin position="1"/>
        <end position="20"/>
    </location>
</feature>
<evidence type="ECO:0000313" key="3">
    <source>
        <dbReference type="Proteomes" id="UP000639274"/>
    </source>
</evidence>
<keyword evidence="1" id="KW-0732">Signal</keyword>
<dbReference type="AlphaFoldDB" id="A0A974Y610"/>
<dbReference type="InterPro" id="IPR043504">
    <property type="entry name" value="Peptidase_S1_PA_chymotrypsin"/>
</dbReference>
<dbReference type="Gene3D" id="2.40.10.10">
    <property type="entry name" value="Trypsin-like serine proteases"/>
    <property type="match status" value="2"/>
</dbReference>
<keyword evidence="2" id="KW-0378">Hydrolase</keyword>
<dbReference type="Proteomes" id="UP000639274">
    <property type="component" value="Chromosome"/>
</dbReference>
<evidence type="ECO:0000313" key="2">
    <source>
        <dbReference type="EMBL" id="QSX79231.1"/>
    </source>
</evidence>
<dbReference type="SUPFAM" id="SSF50494">
    <property type="entry name" value="Trypsin-like serine proteases"/>
    <property type="match status" value="1"/>
</dbReference>
<sequence length="554" mass="58242">MKRLRLATALLALAIAPALAASAARPAAFDHPRLSPLDRIAVRTLPAVDVVRLRADDVRRAARDLAPRYAQPIAVDLTPLNAGQWEDLDADTVVWRVRVESPGALSLNFGFSQYLMPAGGRMLIYPAAVTAATATPGTVRQFTAADNEAHGQLWTPVVTGEEAVIEVVLPRAQRDQLQLRLGQVGHDYVGFHRMARQLRDVSAQGTSGSCNVDVVCAEGDAHREQIRAVAVISTGGSLFCTGSLVNNAAGDGKLLFLTANHCGIASSNAASLVTYWNYQNSTCRVVGSSQNGQDGDGTLNQFLTGSFFRAGNAASDFTLVELDDPAPSAFGLYLAGWDRRSGDFASATGIHHPNVAEKRISHSFTATTTTSYNNPSVPGNGSHIHVFWTPGIGVTEPGSSGSPLYSPEKRVIGQLHGGPSSCSASDKSDYYGRLSVSWQGGGTSATRLSNWLDPGNSGAQFIDGREASGGGGGTPPTTLAATSSRNRNTLTVNLTWTNGTGTNVDVHRGASVVATTANDGSFSEAVRVKKSGSFTYKVCNAGTAECSNSVTVNY</sequence>
<reference evidence="2 3" key="1">
    <citation type="submission" date="2021-03" db="EMBL/GenBank/DDBJ databases">
        <title>Lysobacter sp. nov. isolated from soil of gangwondo yeongwol, south Korea.</title>
        <authorList>
            <person name="Kim K.R."/>
            <person name="Kim K.H."/>
            <person name="Jeon C.O."/>
        </authorList>
    </citation>
    <scope>NUCLEOTIDE SEQUENCE [LARGE SCALE GENOMIC DNA]</scope>
    <source>
        <strain evidence="2 3">R19</strain>
    </source>
</reference>
<dbReference type="GO" id="GO:0008233">
    <property type="term" value="F:peptidase activity"/>
    <property type="evidence" value="ECO:0007669"/>
    <property type="project" value="UniProtKB-KW"/>
</dbReference>
<name>A0A974Y610_9GAMM</name>
<dbReference type="RefSeq" id="WP_200614739.1">
    <property type="nucleotide sequence ID" value="NZ_CP071518.1"/>
</dbReference>
<dbReference type="KEGG" id="lsf:I8J32_004915"/>
<accession>A0A974Y610</accession>
<proteinExistence type="predicted"/>
<organism evidence="2 3">
    <name type="scientific">Agrilutibacter solisilvae</name>
    <dbReference type="NCBI Taxonomy" id="2763317"/>
    <lineage>
        <taxon>Bacteria</taxon>
        <taxon>Pseudomonadati</taxon>
        <taxon>Pseudomonadota</taxon>
        <taxon>Gammaproteobacteria</taxon>
        <taxon>Lysobacterales</taxon>
        <taxon>Lysobacteraceae</taxon>
        <taxon>Agrilutibacter</taxon>
    </lineage>
</organism>